<dbReference type="PANTHER" id="PTHR30250:SF11">
    <property type="entry name" value="O-ANTIGEN TRANSPORTER-RELATED"/>
    <property type="match status" value="1"/>
</dbReference>
<feature type="transmembrane region" description="Helical" evidence="6">
    <location>
        <begin position="48"/>
        <end position="75"/>
    </location>
</feature>
<keyword evidence="3 6" id="KW-0812">Transmembrane</keyword>
<dbReference type="EMBL" id="BARV01028925">
    <property type="protein sequence ID" value="GAI39096.1"/>
    <property type="molecule type" value="Genomic_DNA"/>
</dbReference>
<sequence length="118" mass="13430">MELKETIESEDFVQNSYILMIGYLISSLISSIGTILVIRLISVEEYSFISIAYIIPAILSDFGELGLNYASIYFIAKNIKENNFKGVRDIIRINLTVKIIIGLLFTLFIYVFSVYIAK</sequence>
<evidence type="ECO:0008006" key="8">
    <source>
        <dbReference type="Google" id="ProtNLM"/>
    </source>
</evidence>
<evidence type="ECO:0000256" key="5">
    <source>
        <dbReference type="ARBA" id="ARBA00023136"/>
    </source>
</evidence>
<organism evidence="7">
    <name type="scientific">marine sediment metagenome</name>
    <dbReference type="NCBI Taxonomy" id="412755"/>
    <lineage>
        <taxon>unclassified sequences</taxon>
        <taxon>metagenomes</taxon>
        <taxon>ecological metagenomes</taxon>
    </lineage>
</organism>
<feature type="non-terminal residue" evidence="7">
    <location>
        <position position="118"/>
    </location>
</feature>
<accession>X1P9F2</accession>
<dbReference type="AlphaFoldDB" id="X1P9F2"/>
<evidence type="ECO:0000256" key="3">
    <source>
        <dbReference type="ARBA" id="ARBA00022692"/>
    </source>
</evidence>
<name>X1P9F2_9ZZZZ</name>
<dbReference type="SUPFAM" id="SSF161093">
    <property type="entry name" value="MgtE membrane domain-like"/>
    <property type="match status" value="1"/>
</dbReference>
<keyword evidence="4 6" id="KW-1133">Transmembrane helix</keyword>
<reference evidence="7" key="1">
    <citation type="journal article" date="2014" name="Front. Microbiol.">
        <title>High frequency of phylogenetically diverse reductive dehalogenase-homologous genes in deep subseafloor sedimentary metagenomes.</title>
        <authorList>
            <person name="Kawai M."/>
            <person name="Futagami T."/>
            <person name="Toyoda A."/>
            <person name="Takaki Y."/>
            <person name="Nishi S."/>
            <person name="Hori S."/>
            <person name="Arai W."/>
            <person name="Tsubouchi T."/>
            <person name="Morono Y."/>
            <person name="Uchiyama I."/>
            <person name="Ito T."/>
            <person name="Fujiyama A."/>
            <person name="Inagaki F."/>
            <person name="Takami H."/>
        </authorList>
    </citation>
    <scope>NUCLEOTIDE SEQUENCE</scope>
    <source>
        <strain evidence="7">Expedition CK06-06</strain>
    </source>
</reference>
<dbReference type="GO" id="GO:0005886">
    <property type="term" value="C:plasma membrane"/>
    <property type="evidence" value="ECO:0007669"/>
    <property type="project" value="UniProtKB-SubCell"/>
</dbReference>
<dbReference type="InterPro" id="IPR036739">
    <property type="entry name" value="SLC41_membr_dom_sf"/>
</dbReference>
<keyword evidence="5 6" id="KW-0472">Membrane</keyword>
<feature type="transmembrane region" description="Helical" evidence="6">
    <location>
        <begin position="95"/>
        <end position="117"/>
    </location>
</feature>
<evidence type="ECO:0000256" key="4">
    <source>
        <dbReference type="ARBA" id="ARBA00022989"/>
    </source>
</evidence>
<evidence type="ECO:0000256" key="2">
    <source>
        <dbReference type="ARBA" id="ARBA00022475"/>
    </source>
</evidence>
<comment type="caution">
    <text evidence="7">The sequence shown here is derived from an EMBL/GenBank/DDBJ whole genome shotgun (WGS) entry which is preliminary data.</text>
</comment>
<evidence type="ECO:0000313" key="7">
    <source>
        <dbReference type="EMBL" id="GAI39096.1"/>
    </source>
</evidence>
<evidence type="ECO:0000256" key="6">
    <source>
        <dbReference type="SAM" id="Phobius"/>
    </source>
</evidence>
<dbReference type="GO" id="GO:0008324">
    <property type="term" value="F:monoatomic cation transmembrane transporter activity"/>
    <property type="evidence" value="ECO:0007669"/>
    <property type="project" value="InterPro"/>
</dbReference>
<dbReference type="InterPro" id="IPR050833">
    <property type="entry name" value="Poly_Biosynth_Transport"/>
</dbReference>
<proteinExistence type="predicted"/>
<evidence type="ECO:0000256" key="1">
    <source>
        <dbReference type="ARBA" id="ARBA00004651"/>
    </source>
</evidence>
<keyword evidence="2" id="KW-1003">Cell membrane</keyword>
<comment type="subcellular location">
    <subcellularLocation>
        <location evidence="1">Cell membrane</location>
        <topology evidence="1">Multi-pass membrane protein</topology>
    </subcellularLocation>
</comment>
<dbReference type="PANTHER" id="PTHR30250">
    <property type="entry name" value="PST FAMILY PREDICTED COLANIC ACID TRANSPORTER"/>
    <property type="match status" value="1"/>
</dbReference>
<feature type="transmembrane region" description="Helical" evidence="6">
    <location>
        <begin position="21"/>
        <end position="42"/>
    </location>
</feature>
<gene>
    <name evidence="7" type="ORF">S06H3_46203</name>
</gene>
<protein>
    <recommendedName>
        <fullName evidence="8">Polysaccharide biosynthesis protein C-terminal domain-containing protein</fullName>
    </recommendedName>
</protein>